<dbReference type="Proteomes" id="UP001163823">
    <property type="component" value="Chromosome 12"/>
</dbReference>
<dbReference type="KEGG" id="qsa:O6P43_029670"/>
<proteinExistence type="predicted"/>
<name>A0AAD7L0N4_QUISA</name>
<evidence type="ECO:0000313" key="2">
    <source>
        <dbReference type="Proteomes" id="UP001163823"/>
    </source>
</evidence>
<dbReference type="EMBL" id="JARAOO010000012">
    <property type="protein sequence ID" value="KAJ7949323.1"/>
    <property type="molecule type" value="Genomic_DNA"/>
</dbReference>
<evidence type="ECO:0000313" key="1">
    <source>
        <dbReference type="EMBL" id="KAJ7949323.1"/>
    </source>
</evidence>
<keyword evidence="2" id="KW-1185">Reference proteome</keyword>
<reference evidence="1" key="1">
    <citation type="journal article" date="2023" name="Science">
        <title>Elucidation of the pathway for biosynthesis of saponin adjuvants from the soapbark tree.</title>
        <authorList>
            <person name="Reed J."/>
            <person name="Orme A."/>
            <person name="El-Demerdash A."/>
            <person name="Owen C."/>
            <person name="Martin L.B.B."/>
            <person name="Misra R.C."/>
            <person name="Kikuchi S."/>
            <person name="Rejzek M."/>
            <person name="Martin A.C."/>
            <person name="Harkess A."/>
            <person name="Leebens-Mack J."/>
            <person name="Louveau T."/>
            <person name="Stephenson M.J."/>
            <person name="Osbourn A."/>
        </authorList>
    </citation>
    <scope>NUCLEOTIDE SEQUENCE</scope>
    <source>
        <strain evidence="1">S10</strain>
    </source>
</reference>
<gene>
    <name evidence="1" type="ORF">O6P43_029670</name>
</gene>
<comment type="caution">
    <text evidence="1">The sequence shown here is derived from an EMBL/GenBank/DDBJ whole genome shotgun (WGS) entry which is preliminary data.</text>
</comment>
<accession>A0AAD7L0N4</accession>
<sequence length="234" mass="23885">MSEKEKGLEFNAWNIVVTRSLEVFGIEGIGFFKDGLGLKNESGFSTLGNDSGRGSNPGIGGRKGFFRMGVGGRSGLGIGKCGSGFLTLGINGGMVFGIEGIGFLKNGFGLKNESGFSTVGNDGGRGFLNPGIGGRKGFFRMGVGEGRGFLTIGIGGGSGFLKIGTFGGSGFLKIGIFGGSVFLKLGRGFLKIGSCGCGCGRNALNFASSTLSRMPGVSKFPFSKFSPLFTASPA</sequence>
<protein>
    <submittedName>
        <fullName evidence="1">Uncharacterized protein</fullName>
    </submittedName>
</protein>
<organism evidence="1 2">
    <name type="scientific">Quillaja saponaria</name>
    <name type="common">Soap bark tree</name>
    <dbReference type="NCBI Taxonomy" id="32244"/>
    <lineage>
        <taxon>Eukaryota</taxon>
        <taxon>Viridiplantae</taxon>
        <taxon>Streptophyta</taxon>
        <taxon>Embryophyta</taxon>
        <taxon>Tracheophyta</taxon>
        <taxon>Spermatophyta</taxon>
        <taxon>Magnoliopsida</taxon>
        <taxon>eudicotyledons</taxon>
        <taxon>Gunneridae</taxon>
        <taxon>Pentapetalae</taxon>
        <taxon>rosids</taxon>
        <taxon>fabids</taxon>
        <taxon>Fabales</taxon>
        <taxon>Quillajaceae</taxon>
        <taxon>Quillaja</taxon>
    </lineage>
</organism>
<dbReference type="AlphaFoldDB" id="A0AAD7L0N4"/>